<name>A0A656JS60_PSESF</name>
<keyword evidence="7" id="KW-0418">Kinase</keyword>
<evidence type="ECO:0000313" key="7">
    <source>
        <dbReference type="EMBL" id="EPN49392.1"/>
    </source>
</evidence>
<comment type="subcellular location">
    <subcellularLocation>
        <location evidence="1">Membrane</location>
        <topology evidence="1">Multi-pass membrane protein</topology>
    </subcellularLocation>
</comment>
<evidence type="ECO:0000256" key="5">
    <source>
        <dbReference type="ARBA" id="ARBA00023136"/>
    </source>
</evidence>
<proteinExistence type="inferred from homology"/>
<feature type="non-terminal residue" evidence="7">
    <location>
        <position position="86"/>
    </location>
</feature>
<keyword evidence="3 6" id="KW-0812">Transmembrane</keyword>
<reference evidence="7 8" key="1">
    <citation type="journal article" date="2013" name="PLoS Pathog.">
        <title>Genomic analysis of the Kiwifruit pathogen Pseudomonas syringae pv. actinidiae provides insight into the origins of an emergent plant disease.</title>
        <authorList>
            <person name="McCann H.C."/>
            <person name="Rikkerink E.H."/>
            <person name="Bertels F."/>
            <person name="Fiers M."/>
            <person name="Lu A."/>
            <person name="Rees-George J."/>
            <person name="Andersen M.T."/>
            <person name="Gleave A.P."/>
            <person name="Haubold B."/>
            <person name="Wohlers M.W."/>
            <person name="Guttman D.S."/>
            <person name="Wang P.W."/>
            <person name="Straub C."/>
            <person name="Vanneste J.L."/>
            <person name="Rainey P.B."/>
            <person name="Templeton M.D."/>
        </authorList>
    </citation>
    <scope>NUCLEOTIDE SEQUENCE [LARGE SCALE GENOMIC DNA]</scope>
    <source>
        <strain evidence="7 8">ICMP 19096</strain>
    </source>
</reference>
<keyword evidence="7" id="KW-0808">Transferase</keyword>
<dbReference type="EMBL" id="AOKF01002487">
    <property type="protein sequence ID" value="EPN49392.1"/>
    <property type="molecule type" value="Genomic_DNA"/>
</dbReference>
<feature type="transmembrane region" description="Helical" evidence="6">
    <location>
        <begin position="12"/>
        <end position="33"/>
    </location>
</feature>
<protein>
    <submittedName>
        <fullName evidence="7">Sensory box histidine kinase/response regulator</fullName>
    </submittedName>
</protein>
<comment type="caution">
    <text evidence="7">The sequence shown here is derived from an EMBL/GenBank/DDBJ whole genome shotgun (WGS) entry which is preliminary data.</text>
</comment>
<comment type="similarity">
    <text evidence="2">Belongs to the sodium:solute symporter (SSF) (TC 2.A.21) family.</text>
</comment>
<evidence type="ECO:0000256" key="6">
    <source>
        <dbReference type="SAM" id="Phobius"/>
    </source>
</evidence>
<dbReference type="PROSITE" id="PS50283">
    <property type="entry name" value="NA_SOLUT_SYMP_3"/>
    <property type="match status" value="1"/>
</dbReference>
<feature type="transmembrane region" description="Helical" evidence="6">
    <location>
        <begin position="45"/>
        <end position="66"/>
    </location>
</feature>
<evidence type="ECO:0000256" key="3">
    <source>
        <dbReference type="ARBA" id="ARBA00022692"/>
    </source>
</evidence>
<dbReference type="InterPro" id="IPR038377">
    <property type="entry name" value="Na/Glc_symporter_sf"/>
</dbReference>
<gene>
    <name evidence="7" type="ORF">A245_28991</name>
</gene>
<feature type="non-terminal residue" evidence="7">
    <location>
        <position position="1"/>
    </location>
</feature>
<dbReference type="GO" id="GO:0016020">
    <property type="term" value="C:membrane"/>
    <property type="evidence" value="ECO:0007669"/>
    <property type="project" value="UniProtKB-SubCell"/>
</dbReference>
<dbReference type="GO" id="GO:0016301">
    <property type="term" value="F:kinase activity"/>
    <property type="evidence" value="ECO:0007669"/>
    <property type="project" value="UniProtKB-KW"/>
</dbReference>
<evidence type="ECO:0000256" key="2">
    <source>
        <dbReference type="ARBA" id="ARBA00006434"/>
    </source>
</evidence>
<dbReference type="Proteomes" id="UP000018849">
    <property type="component" value="Unassembled WGS sequence"/>
</dbReference>
<evidence type="ECO:0000256" key="1">
    <source>
        <dbReference type="ARBA" id="ARBA00004141"/>
    </source>
</evidence>
<sequence>KNTERPFEAFRYWMLSVRRISIVMILLLAYVSYRMLGSTASLATIGQIAFAAITQLAPAMFGALYWKQANRRGVFAGLAAGIFIWF</sequence>
<organism evidence="7 8">
    <name type="scientific">Pseudomonas syringae pv. actinidiae ICMP 19096</name>
    <dbReference type="NCBI Taxonomy" id="1194405"/>
    <lineage>
        <taxon>Bacteria</taxon>
        <taxon>Pseudomonadati</taxon>
        <taxon>Pseudomonadota</taxon>
        <taxon>Gammaproteobacteria</taxon>
        <taxon>Pseudomonadales</taxon>
        <taxon>Pseudomonadaceae</taxon>
        <taxon>Pseudomonas</taxon>
        <taxon>Pseudomonas syringae</taxon>
    </lineage>
</organism>
<keyword evidence="4 6" id="KW-1133">Transmembrane helix</keyword>
<keyword evidence="5 6" id="KW-0472">Membrane</keyword>
<accession>A0A656JS60</accession>
<evidence type="ECO:0000256" key="4">
    <source>
        <dbReference type="ARBA" id="ARBA00022989"/>
    </source>
</evidence>
<dbReference type="GO" id="GO:0022857">
    <property type="term" value="F:transmembrane transporter activity"/>
    <property type="evidence" value="ECO:0007669"/>
    <property type="project" value="InterPro"/>
</dbReference>
<dbReference type="AlphaFoldDB" id="A0A656JS60"/>
<dbReference type="InterPro" id="IPR001734">
    <property type="entry name" value="Na/solute_symporter"/>
</dbReference>
<evidence type="ECO:0000313" key="8">
    <source>
        <dbReference type="Proteomes" id="UP000018849"/>
    </source>
</evidence>
<dbReference type="Gene3D" id="1.20.1730.10">
    <property type="entry name" value="Sodium/glucose cotransporter"/>
    <property type="match status" value="1"/>
</dbReference>